<evidence type="ECO:0000313" key="1">
    <source>
        <dbReference type="EMBL" id="KOB70521.1"/>
    </source>
</evidence>
<accession>A0A0L7L5A1</accession>
<name>A0A0L7L5A1_OPEBR</name>
<protein>
    <recommendedName>
        <fullName evidence="3">Ommochrome-binding protein</fullName>
    </recommendedName>
</protein>
<proteinExistence type="predicted"/>
<dbReference type="Gene3D" id="2.130.10.10">
    <property type="entry name" value="YVTN repeat-like/Quinoprotein amine dehydrogenase"/>
    <property type="match status" value="1"/>
</dbReference>
<keyword evidence="2" id="KW-1185">Reference proteome</keyword>
<dbReference type="EMBL" id="JTDY01002898">
    <property type="protein sequence ID" value="KOB70521.1"/>
    <property type="molecule type" value="Genomic_DNA"/>
</dbReference>
<dbReference type="InterPro" id="IPR015943">
    <property type="entry name" value="WD40/YVTN_repeat-like_dom_sf"/>
</dbReference>
<evidence type="ECO:0000313" key="2">
    <source>
        <dbReference type="Proteomes" id="UP000037510"/>
    </source>
</evidence>
<reference evidence="1 2" key="1">
    <citation type="journal article" date="2015" name="Genome Biol. Evol.">
        <title>The genome of winter moth (Operophtera brumata) provides a genomic perspective on sexual dimorphism and phenology.</title>
        <authorList>
            <person name="Derks M.F."/>
            <person name="Smit S."/>
            <person name="Salis L."/>
            <person name="Schijlen E."/>
            <person name="Bossers A."/>
            <person name="Mateman C."/>
            <person name="Pijl A.S."/>
            <person name="de Ridder D."/>
            <person name="Groenen M.A."/>
            <person name="Visser M.E."/>
            <person name="Megens H.J."/>
        </authorList>
    </citation>
    <scope>NUCLEOTIDE SEQUENCE [LARGE SCALE GENOMIC DNA]</scope>
    <source>
        <strain evidence="1">WM2013NL</strain>
        <tissue evidence="1">Head and thorax</tissue>
    </source>
</reference>
<dbReference type="AlphaFoldDB" id="A0A0L7L5A1"/>
<organism evidence="1 2">
    <name type="scientific">Operophtera brumata</name>
    <name type="common">Winter moth</name>
    <name type="synonym">Phalaena brumata</name>
    <dbReference type="NCBI Taxonomy" id="104452"/>
    <lineage>
        <taxon>Eukaryota</taxon>
        <taxon>Metazoa</taxon>
        <taxon>Ecdysozoa</taxon>
        <taxon>Arthropoda</taxon>
        <taxon>Hexapoda</taxon>
        <taxon>Insecta</taxon>
        <taxon>Pterygota</taxon>
        <taxon>Neoptera</taxon>
        <taxon>Endopterygota</taxon>
        <taxon>Lepidoptera</taxon>
        <taxon>Glossata</taxon>
        <taxon>Ditrysia</taxon>
        <taxon>Geometroidea</taxon>
        <taxon>Geometridae</taxon>
        <taxon>Larentiinae</taxon>
        <taxon>Operophtera</taxon>
    </lineage>
</organism>
<evidence type="ECO:0008006" key="3">
    <source>
        <dbReference type="Google" id="ProtNLM"/>
    </source>
</evidence>
<gene>
    <name evidence="1" type="ORF">OBRU01_15178</name>
</gene>
<dbReference type="Proteomes" id="UP000037510">
    <property type="component" value="Unassembled WGS sequence"/>
</dbReference>
<comment type="caution">
    <text evidence="1">The sequence shown here is derived from an EMBL/GenBank/DDBJ whole genome shotgun (WGS) entry which is preliminary data.</text>
</comment>
<sequence>MKKPVTLPCEQQTFYNDNTVLLVLLLIANVYGTNFVQLTQNNQVKLNSSFVRIACDGLIFNDVYYEKETLFNRLGKPYNLVMHKYSGVIFFSSTLRNESLLDFGITACHVDKKNCIEISGIPGGYAIAYDSDNDDIYFGGHDGIYKYNFQTDKADFFGEKGKSIWGLFVKNYLYYIEYPSQKLFVYKDKKYVELPQAKNTEVDIFFISKNNDVYFSNNTALMKNERGTKDLLFLDDQLVIRQIAEDEFGDVYFVASDGVYIEDKPYAKIKKIADIDQAFGLTFDVNERVIFSDKDSINRLNPSQYRDKCYNFLIENAEKLKKDPENALKWAKELLRTGYL</sequence>
<dbReference type="SUPFAM" id="SSF101898">
    <property type="entry name" value="NHL repeat"/>
    <property type="match status" value="1"/>
</dbReference>